<accession>A0A1M4S376</accession>
<dbReference type="GO" id="GO:0006355">
    <property type="term" value="P:regulation of DNA-templated transcription"/>
    <property type="evidence" value="ECO:0007669"/>
    <property type="project" value="InterPro"/>
</dbReference>
<dbReference type="EMBL" id="FQTT01000015">
    <property type="protein sequence ID" value="SHE26590.1"/>
    <property type="molecule type" value="Genomic_DNA"/>
</dbReference>
<proteinExistence type="predicted"/>
<dbReference type="RefSeq" id="WP_073333378.1">
    <property type="nucleotide sequence ID" value="NZ_FQTT01000015.1"/>
</dbReference>
<dbReference type="Proteomes" id="UP000184291">
    <property type="component" value="Unassembled WGS sequence"/>
</dbReference>
<name>A0A1M4S376_9ACTO</name>
<dbReference type="CDD" id="cd22231">
    <property type="entry name" value="RHH_NikR_HicB-like"/>
    <property type="match status" value="1"/>
</dbReference>
<gene>
    <name evidence="1" type="ORF">ACGLYG10_2841</name>
</gene>
<evidence type="ECO:0000313" key="2">
    <source>
        <dbReference type="Proteomes" id="UP000184291"/>
    </source>
</evidence>
<dbReference type="OrthoDB" id="514770at2"/>
<dbReference type="InterPro" id="IPR010985">
    <property type="entry name" value="Ribbon_hlx_hlx"/>
</dbReference>
<sequence>MSRTLTITVPDSLAAELDQRVASGAYASRSTAVVDGLRELFSREEALDSWLRDEVGPAYDELREDPTRALSPETVRAHIAGIHAQSASGA</sequence>
<reference evidence="2" key="1">
    <citation type="submission" date="2016-09" db="EMBL/GenBank/DDBJ databases">
        <authorList>
            <person name="Strepis N."/>
        </authorList>
    </citation>
    <scope>NUCLEOTIDE SEQUENCE [LARGE SCALE GENOMIC DNA]</scope>
</reference>
<keyword evidence="2" id="KW-1185">Reference proteome</keyword>
<evidence type="ECO:0000313" key="1">
    <source>
        <dbReference type="EMBL" id="SHE26590.1"/>
    </source>
</evidence>
<dbReference type="Gene3D" id="1.10.1220.10">
    <property type="entry name" value="Met repressor-like"/>
    <property type="match status" value="1"/>
</dbReference>
<dbReference type="AlphaFoldDB" id="A0A1M4S376"/>
<dbReference type="SUPFAM" id="SSF47598">
    <property type="entry name" value="Ribbon-helix-helix"/>
    <property type="match status" value="1"/>
</dbReference>
<organism evidence="1 2">
    <name type="scientific">Actinomyces glycerinitolerans</name>
    <dbReference type="NCBI Taxonomy" id="1892869"/>
    <lineage>
        <taxon>Bacteria</taxon>
        <taxon>Bacillati</taxon>
        <taxon>Actinomycetota</taxon>
        <taxon>Actinomycetes</taxon>
        <taxon>Actinomycetales</taxon>
        <taxon>Actinomycetaceae</taxon>
        <taxon>Actinomyces</taxon>
    </lineage>
</organism>
<dbReference type="STRING" id="1892869.ACGLYG10_2841"/>
<protein>
    <submittedName>
        <fullName evidence="1">Arc-type ribbon-helix-helix</fullName>
    </submittedName>
</protein>
<dbReference type="InterPro" id="IPR013321">
    <property type="entry name" value="Arc_rbn_hlx_hlx"/>
</dbReference>